<feature type="compositionally biased region" description="Basic and acidic residues" evidence="1">
    <location>
        <begin position="500"/>
        <end position="514"/>
    </location>
</feature>
<evidence type="ECO:0000313" key="2">
    <source>
        <dbReference type="EMBL" id="KAG9235095.1"/>
    </source>
</evidence>
<feature type="compositionally biased region" description="Polar residues" evidence="1">
    <location>
        <begin position="169"/>
        <end position="181"/>
    </location>
</feature>
<dbReference type="Proteomes" id="UP000824998">
    <property type="component" value="Unassembled WGS sequence"/>
</dbReference>
<proteinExistence type="predicted"/>
<gene>
    <name evidence="2" type="ORF">BJ875DRAFT_440672</name>
</gene>
<comment type="caution">
    <text evidence="2">The sequence shown here is derived from an EMBL/GenBank/DDBJ whole genome shotgun (WGS) entry which is preliminary data.</text>
</comment>
<accession>A0A9P8C6A8</accession>
<feature type="region of interest" description="Disordered" evidence="1">
    <location>
        <begin position="459"/>
        <end position="514"/>
    </location>
</feature>
<organism evidence="2 3">
    <name type="scientific">Amylocarpus encephaloides</name>
    <dbReference type="NCBI Taxonomy" id="45428"/>
    <lineage>
        <taxon>Eukaryota</taxon>
        <taxon>Fungi</taxon>
        <taxon>Dikarya</taxon>
        <taxon>Ascomycota</taxon>
        <taxon>Pezizomycotina</taxon>
        <taxon>Leotiomycetes</taxon>
        <taxon>Helotiales</taxon>
        <taxon>Helotiales incertae sedis</taxon>
        <taxon>Amylocarpus</taxon>
    </lineage>
</organism>
<reference evidence="2" key="1">
    <citation type="journal article" date="2021" name="IMA Fungus">
        <title>Genomic characterization of three marine fungi, including Emericellopsis atlantica sp. nov. with signatures of a generalist lifestyle and marine biomass degradation.</title>
        <authorList>
            <person name="Hagestad O.C."/>
            <person name="Hou L."/>
            <person name="Andersen J.H."/>
            <person name="Hansen E.H."/>
            <person name="Altermark B."/>
            <person name="Li C."/>
            <person name="Kuhnert E."/>
            <person name="Cox R.J."/>
            <person name="Crous P.W."/>
            <person name="Spatafora J.W."/>
            <person name="Lail K."/>
            <person name="Amirebrahimi M."/>
            <person name="Lipzen A."/>
            <person name="Pangilinan J."/>
            <person name="Andreopoulos W."/>
            <person name="Hayes R.D."/>
            <person name="Ng V."/>
            <person name="Grigoriev I.V."/>
            <person name="Jackson S.A."/>
            <person name="Sutton T.D.S."/>
            <person name="Dobson A.D.W."/>
            <person name="Rama T."/>
        </authorList>
    </citation>
    <scope>NUCLEOTIDE SEQUENCE</scope>
    <source>
        <strain evidence="2">TRa018bII</strain>
    </source>
</reference>
<protein>
    <submittedName>
        <fullName evidence="2">Uncharacterized protein</fullName>
    </submittedName>
</protein>
<evidence type="ECO:0000313" key="3">
    <source>
        <dbReference type="Proteomes" id="UP000824998"/>
    </source>
</evidence>
<feature type="compositionally biased region" description="Low complexity" evidence="1">
    <location>
        <begin position="134"/>
        <end position="147"/>
    </location>
</feature>
<feature type="region of interest" description="Disordered" evidence="1">
    <location>
        <begin position="393"/>
        <end position="429"/>
    </location>
</feature>
<evidence type="ECO:0000256" key="1">
    <source>
        <dbReference type="SAM" id="MobiDB-lite"/>
    </source>
</evidence>
<name>A0A9P8C6A8_9HELO</name>
<keyword evidence="3" id="KW-1185">Reference proteome</keyword>
<sequence length="514" mass="57115">MAKPLQRYRSVLDLVEAKAVEKLGVTAGKLMPQVFAATLESMAAQPIDGPLAELLEDTKTFYYEREVWQKLFPGEAFVGNHPDAEALHDASTTLEPRSAVPQGIYDEVNGKYEHLKNEHQQLCQNNDAARRENAALSSGVSSQSASRSSRDDREPQAGGRPHGNRRDGTSTSISRSGNQPRRLSWHSAPKFDNLSARATQYSRPLIDYGRFELPLGPRYSSGTYHPLPSSIPLTATSQNLFKRAHELLSSHTGRSEPSLGWHKTTLDGKPMSLPHYCVQLKTTNAWQSFLGDKGNHVALVNEMLPRCLRLRGDKLYSGHPGDEDSILLDLAIVWIEPVPSASPRDRNVISMLETGYRILKAWANERLSPPGNPSEGPSIVDFWIREKDSDKFSGEQLPPTQFRPAQRLAHHGRTATGDNGGRNPNGGFISRFRAEINGRQRKSTCLVKRDMYSGMLARPLTLKQEEEDSKFDQVPCRSGSERGSAGPGSRGNEVSRKRKFPEMDRGDRSPASKK</sequence>
<dbReference type="EMBL" id="MU251442">
    <property type="protein sequence ID" value="KAG9235095.1"/>
    <property type="molecule type" value="Genomic_DNA"/>
</dbReference>
<dbReference type="AlphaFoldDB" id="A0A9P8C6A8"/>
<feature type="region of interest" description="Disordered" evidence="1">
    <location>
        <begin position="130"/>
        <end position="188"/>
    </location>
</feature>